<dbReference type="RefSeq" id="WP_348864130.1">
    <property type="nucleotide sequence ID" value="NZ_JBEAAL010000020.1"/>
</dbReference>
<proteinExistence type="predicted"/>
<name>A0ABV0M796_9HYPH</name>
<reference evidence="1 2" key="1">
    <citation type="submission" date="2024-05" db="EMBL/GenBank/DDBJ databases">
        <title>Neorhizobium sp. Rsf11, a plant growth promoting and heavy metal resistant PAH-degrader.</title>
        <authorList>
            <person name="Golubev S.N."/>
            <person name="Muratova A.Y."/>
            <person name="Markelova M.I."/>
        </authorList>
    </citation>
    <scope>NUCLEOTIDE SEQUENCE [LARGE SCALE GENOMIC DNA]</scope>
    <source>
        <strain evidence="1 2">Rsf11</strain>
    </source>
</reference>
<evidence type="ECO:0000313" key="1">
    <source>
        <dbReference type="EMBL" id="MEQ1407759.1"/>
    </source>
</evidence>
<keyword evidence="2" id="KW-1185">Reference proteome</keyword>
<dbReference type="Proteomes" id="UP001496627">
    <property type="component" value="Unassembled WGS sequence"/>
</dbReference>
<gene>
    <name evidence="1" type="ORF">ABK249_22830</name>
</gene>
<evidence type="ECO:0000313" key="2">
    <source>
        <dbReference type="Proteomes" id="UP001496627"/>
    </source>
</evidence>
<organism evidence="1 2">
    <name type="scientific">Neorhizobium phenanthreniclasticum</name>
    <dbReference type="NCBI Taxonomy" id="3157917"/>
    <lineage>
        <taxon>Bacteria</taxon>
        <taxon>Pseudomonadati</taxon>
        <taxon>Pseudomonadota</taxon>
        <taxon>Alphaproteobacteria</taxon>
        <taxon>Hyphomicrobiales</taxon>
        <taxon>Rhizobiaceae</taxon>
        <taxon>Rhizobium/Agrobacterium group</taxon>
        <taxon>Neorhizobium</taxon>
    </lineage>
</organism>
<comment type="caution">
    <text evidence="1">The sequence shown here is derived from an EMBL/GenBank/DDBJ whole genome shotgun (WGS) entry which is preliminary data.</text>
</comment>
<sequence>METEDDLLMREINAFADRAEENKFSHADIKAIAMTLSAHFTHRTVDEIEAKLKDVWRSRDLYWMG</sequence>
<dbReference type="EMBL" id="JBEAAL010000020">
    <property type="protein sequence ID" value="MEQ1407759.1"/>
    <property type="molecule type" value="Genomic_DNA"/>
</dbReference>
<accession>A0ABV0M796</accession>
<protein>
    <submittedName>
        <fullName evidence="1">Uncharacterized protein</fullName>
    </submittedName>
</protein>